<organism evidence="1">
    <name type="scientific">Anguilla anguilla</name>
    <name type="common">European freshwater eel</name>
    <name type="synonym">Muraena anguilla</name>
    <dbReference type="NCBI Taxonomy" id="7936"/>
    <lineage>
        <taxon>Eukaryota</taxon>
        <taxon>Metazoa</taxon>
        <taxon>Chordata</taxon>
        <taxon>Craniata</taxon>
        <taxon>Vertebrata</taxon>
        <taxon>Euteleostomi</taxon>
        <taxon>Actinopterygii</taxon>
        <taxon>Neopterygii</taxon>
        <taxon>Teleostei</taxon>
        <taxon>Anguilliformes</taxon>
        <taxon>Anguillidae</taxon>
        <taxon>Anguilla</taxon>
    </lineage>
</organism>
<reference evidence="1" key="2">
    <citation type="journal article" date="2015" name="Fish Shellfish Immunol.">
        <title>Early steps in the European eel (Anguilla anguilla)-Vibrio vulnificus interaction in the gills: Role of the RtxA13 toxin.</title>
        <authorList>
            <person name="Callol A."/>
            <person name="Pajuelo D."/>
            <person name="Ebbesson L."/>
            <person name="Teles M."/>
            <person name="MacKenzie S."/>
            <person name="Amaro C."/>
        </authorList>
    </citation>
    <scope>NUCLEOTIDE SEQUENCE</scope>
</reference>
<reference evidence="1" key="1">
    <citation type="submission" date="2014-11" db="EMBL/GenBank/DDBJ databases">
        <authorList>
            <person name="Amaro Gonzalez C."/>
        </authorList>
    </citation>
    <scope>NUCLEOTIDE SEQUENCE</scope>
</reference>
<sequence length="24" mass="2626">MITPTSSLLNLGKAGKRPKYYICA</sequence>
<dbReference type="AlphaFoldDB" id="A0A0E9VJJ5"/>
<protein>
    <submittedName>
        <fullName evidence="1">Uncharacterized protein</fullName>
    </submittedName>
</protein>
<dbReference type="EMBL" id="GBXM01031184">
    <property type="protein sequence ID" value="JAH77393.1"/>
    <property type="molecule type" value="Transcribed_RNA"/>
</dbReference>
<accession>A0A0E9VJJ5</accession>
<name>A0A0E9VJJ5_ANGAN</name>
<proteinExistence type="predicted"/>
<evidence type="ECO:0000313" key="1">
    <source>
        <dbReference type="EMBL" id="JAH77393.1"/>
    </source>
</evidence>